<dbReference type="SUPFAM" id="SSF88697">
    <property type="entry name" value="PUA domain-like"/>
    <property type="match status" value="1"/>
</dbReference>
<keyword evidence="1" id="KW-0812">Transmembrane</keyword>
<keyword evidence="1" id="KW-0472">Membrane</keyword>
<dbReference type="PANTHER" id="PTHR23327">
    <property type="entry name" value="RING FINGER PROTEIN 127"/>
    <property type="match status" value="1"/>
</dbReference>
<dbReference type="OMA" id="CHTFLRE"/>
<dbReference type="PANTHER" id="PTHR23327:SF42">
    <property type="entry name" value="LON PEPTIDASE N-TERMINAL DOMAIN AND RING FINGER PROTEIN C14F5.10C"/>
    <property type="match status" value="1"/>
</dbReference>
<dbReference type="GO" id="GO:0061630">
    <property type="term" value="F:ubiquitin protein ligase activity"/>
    <property type="evidence" value="ECO:0007669"/>
    <property type="project" value="TreeGrafter"/>
</dbReference>
<dbReference type="InterPro" id="IPR046336">
    <property type="entry name" value="Lon_prtase_N_sf"/>
</dbReference>
<dbReference type="InterPro" id="IPR003111">
    <property type="entry name" value="Lon_prtase_N"/>
</dbReference>
<keyword evidence="1" id="KW-1133">Transmembrane helix</keyword>
<evidence type="ECO:0000313" key="3">
    <source>
        <dbReference type="EMBL" id="PCH41211.1"/>
    </source>
</evidence>
<accession>A0A2H3JH52</accession>
<dbReference type="STRING" id="742152.A0A2H3JH52"/>
<dbReference type="Gene3D" id="1.20.58.1480">
    <property type="match status" value="1"/>
</dbReference>
<name>A0A2H3JH52_WOLCO</name>
<dbReference type="Proteomes" id="UP000218811">
    <property type="component" value="Unassembled WGS sequence"/>
</dbReference>
<evidence type="ECO:0000256" key="1">
    <source>
        <dbReference type="SAM" id="Phobius"/>
    </source>
</evidence>
<feature type="domain" description="Lon N-terminal" evidence="2">
    <location>
        <begin position="1"/>
        <end position="153"/>
    </location>
</feature>
<dbReference type="InterPro" id="IPR015947">
    <property type="entry name" value="PUA-like_sf"/>
</dbReference>
<dbReference type="AlphaFoldDB" id="A0A2H3JH52"/>
<dbReference type="Pfam" id="PF02190">
    <property type="entry name" value="LON_substr_bdg"/>
    <property type="match status" value="1"/>
</dbReference>
<dbReference type="Gene3D" id="2.30.130.40">
    <property type="entry name" value="LON domain-like"/>
    <property type="match status" value="1"/>
</dbReference>
<gene>
    <name evidence="3" type="ORF">WOLCODRAFT_162895</name>
</gene>
<protein>
    <recommendedName>
        <fullName evidence="2">Lon N-terminal domain-containing protein</fullName>
    </recommendedName>
</protein>
<proteinExistence type="predicted"/>
<keyword evidence="4" id="KW-1185">Reference proteome</keyword>
<dbReference type="PROSITE" id="PS51787">
    <property type="entry name" value="LON_N"/>
    <property type="match status" value="1"/>
</dbReference>
<feature type="transmembrane region" description="Helical" evidence="1">
    <location>
        <begin position="181"/>
        <end position="204"/>
    </location>
</feature>
<evidence type="ECO:0000259" key="2">
    <source>
        <dbReference type="PROSITE" id="PS51787"/>
    </source>
</evidence>
<reference evidence="3 4" key="1">
    <citation type="journal article" date="2012" name="Science">
        <title>The Paleozoic origin of enzymatic lignin decomposition reconstructed from 31 fungal genomes.</title>
        <authorList>
            <person name="Floudas D."/>
            <person name="Binder M."/>
            <person name="Riley R."/>
            <person name="Barry K."/>
            <person name="Blanchette R.A."/>
            <person name="Henrissat B."/>
            <person name="Martinez A.T."/>
            <person name="Otillar R."/>
            <person name="Spatafora J.W."/>
            <person name="Yadav J.S."/>
            <person name="Aerts A."/>
            <person name="Benoit I."/>
            <person name="Boyd A."/>
            <person name="Carlson A."/>
            <person name="Copeland A."/>
            <person name="Coutinho P.M."/>
            <person name="de Vries R.P."/>
            <person name="Ferreira P."/>
            <person name="Findley K."/>
            <person name="Foster B."/>
            <person name="Gaskell J."/>
            <person name="Glotzer D."/>
            <person name="Gorecki P."/>
            <person name="Heitman J."/>
            <person name="Hesse C."/>
            <person name="Hori C."/>
            <person name="Igarashi K."/>
            <person name="Jurgens J.A."/>
            <person name="Kallen N."/>
            <person name="Kersten P."/>
            <person name="Kohler A."/>
            <person name="Kuees U."/>
            <person name="Kumar T.K.A."/>
            <person name="Kuo A."/>
            <person name="LaButti K."/>
            <person name="Larrondo L.F."/>
            <person name="Lindquist E."/>
            <person name="Ling A."/>
            <person name="Lombard V."/>
            <person name="Lucas S."/>
            <person name="Lundell T."/>
            <person name="Martin R."/>
            <person name="McLaughlin D.J."/>
            <person name="Morgenstern I."/>
            <person name="Morin E."/>
            <person name="Murat C."/>
            <person name="Nagy L.G."/>
            <person name="Nolan M."/>
            <person name="Ohm R.A."/>
            <person name="Patyshakuliyeva A."/>
            <person name="Rokas A."/>
            <person name="Ruiz-Duenas F.J."/>
            <person name="Sabat G."/>
            <person name="Salamov A."/>
            <person name="Samejima M."/>
            <person name="Schmutz J."/>
            <person name="Slot J.C."/>
            <person name="St John F."/>
            <person name="Stenlid J."/>
            <person name="Sun H."/>
            <person name="Sun S."/>
            <person name="Syed K."/>
            <person name="Tsang A."/>
            <person name="Wiebenga A."/>
            <person name="Young D."/>
            <person name="Pisabarro A."/>
            <person name="Eastwood D.C."/>
            <person name="Martin F."/>
            <person name="Cullen D."/>
            <person name="Grigoriev I.V."/>
            <person name="Hibbett D.S."/>
        </authorList>
    </citation>
    <scope>NUCLEOTIDE SEQUENCE [LARGE SCALE GENOMIC DNA]</scope>
    <source>
        <strain evidence="3 4">MD-104</strain>
    </source>
</reference>
<evidence type="ECO:0000313" key="4">
    <source>
        <dbReference type="Proteomes" id="UP000218811"/>
    </source>
</evidence>
<dbReference type="OrthoDB" id="264917at2759"/>
<sequence>MLEIRSVQMLPDGRAVVETWGAWRFRIVERGTRDGYVVARVERVDDFVEDEDGEGAERRDGEGAVVRRRARGRTNAELMATCHTFLRELREGTPWVVNQLSQVHVPMPADPGAFSFWMGALLPIDEHEKAKLLPIRSARLRLRLVVHWIEQLQSNWARSYASASRLQVVLWWLRRLLMRTLLAGTLPYAFVVALVAVYVAQALVLGAEHAS</sequence>
<dbReference type="EMBL" id="KB468113">
    <property type="protein sequence ID" value="PCH41211.1"/>
    <property type="molecule type" value="Genomic_DNA"/>
</dbReference>
<organism evidence="3 4">
    <name type="scientific">Wolfiporia cocos (strain MD-104)</name>
    <name type="common">Brown rot fungus</name>
    <dbReference type="NCBI Taxonomy" id="742152"/>
    <lineage>
        <taxon>Eukaryota</taxon>
        <taxon>Fungi</taxon>
        <taxon>Dikarya</taxon>
        <taxon>Basidiomycota</taxon>
        <taxon>Agaricomycotina</taxon>
        <taxon>Agaricomycetes</taxon>
        <taxon>Polyporales</taxon>
        <taxon>Phaeolaceae</taxon>
        <taxon>Wolfiporia</taxon>
    </lineage>
</organism>